<dbReference type="EMBL" id="FNUK01000001">
    <property type="protein sequence ID" value="SEF39723.1"/>
    <property type="molecule type" value="Genomic_DNA"/>
</dbReference>
<dbReference type="PANTHER" id="PTHR11735:SF11">
    <property type="entry name" value="TRNA THREONYLCARBAMOYLADENOSINE BIOSYNTHESIS PROTEIN TSAB"/>
    <property type="match status" value="1"/>
</dbReference>
<dbReference type="AlphaFoldDB" id="A0A1H5RMY3"/>
<dbReference type="CDD" id="cd24032">
    <property type="entry name" value="ASKHA_NBD_TsaB"/>
    <property type="match status" value="1"/>
</dbReference>
<dbReference type="InterPro" id="IPR043129">
    <property type="entry name" value="ATPase_NBD"/>
</dbReference>
<evidence type="ECO:0000259" key="1">
    <source>
        <dbReference type="Pfam" id="PF00814"/>
    </source>
</evidence>
<dbReference type="Pfam" id="PF00814">
    <property type="entry name" value="TsaD"/>
    <property type="match status" value="1"/>
</dbReference>
<evidence type="ECO:0000313" key="3">
    <source>
        <dbReference type="Proteomes" id="UP000242850"/>
    </source>
</evidence>
<dbReference type="SUPFAM" id="SSF53067">
    <property type="entry name" value="Actin-like ATPase domain"/>
    <property type="match status" value="2"/>
</dbReference>
<dbReference type="InterPro" id="IPR022496">
    <property type="entry name" value="T6A_TsaB"/>
</dbReference>
<dbReference type="NCBIfam" id="TIGR03725">
    <property type="entry name" value="T6A_YeaZ"/>
    <property type="match status" value="1"/>
</dbReference>
<dbReference type="GO" id="GO:0002949">
    <property type="term" value="P:tRNA threonylcarbamoyladenosine modification"/>
    <property type="evidence" value="ECO:0007669"/>
    <property type="project" value="InterPro"/>
</dbReference>
<evidence type="ECO:0000313" key="2">
    <source>
        <dbReference type="EMBL" id="SEF39723.1"/>
    </source>
</evidence>
<feature type="domain" description="Gcp-like" evidence="1">
    <location>
        <begin position="34"/>
        <end position="223"/>
    </location>
</feature>
<dbReference type="Gene3D" id="3.30.420.40">
    <property type="match status" value="2"/>
</dbReference>
<keyword evidence="3" id="KW-1185">Reference proteome</keyword>
<dbReference type="OrthoDB" id="9784166at2"/>
<gene>
    <name evidence="2" type="ORF">SAMN05660865_00130</name>
</gene>
<name>A0A1H5RMY3_9CLOT</name>
<organism evidence="2 3">
    <name type="scientific">Caloramator fervidus</name>
    <dbReference type="NCBI Taxonomy" id="29344"/>
    <lineage>
        <taxon>Bacteria</taxon>
        <taxon>Bacillati</taxon>
        <taxon>Bacillota</taxon>
        <taxon>Clostridia</taxon>
        <taxon>Eubacteriales</taxon>
        <taxon>Clostridiaceae</taxon>
        <taxon>Caloramator</taxon>
    </lineage>
</organism>
<dbReference type="RefSeq" id="WP_103895159.1">
    <property type="nucleotide sequence ID" value="NZ_FNUK01000001.1"/>
</dbReference>
<dbReference type="PANTHER" id="PTHR11735">
    <property type="entry name" value="TRNA N6-ADENOSINE THREONYLCARBAMOYLTRANSFERASE"/>
    <property type="match status" value="1"/>
</dbReference>
<proteinExistence type="predicted"/>
<protein>
    <submittedName>
        <fullName evidence="2">tRNA threonylcarbamoyl adenosine modification protein YeaZ</fullName>
    </submittedName>
</protein>
<accession>A0A1H5RMY3</accession>
<sequence length="233" mass="26139">MRVLAIETSTLVASVAVVTEEKVEGEFYINNKLQHSVLLFPMIENLFKTLDIDSSYIDAVAVSKGPGSFTGLRIGVAAAKGFAQGRNIKFIGISSLDAMAFMQVGFDGIIVPIMDALKGNVYTSSYKFKDGKLERISDYEAISIEEVIERFKHEKVMFCGDAVYLHYDKLKVFDNFYFSTRTSNYPRASALGELAILSLLEGKEDDIFTFSPLYIRKSQAEREYEKKVGKKLE</sequence>
<dbReference type="InterPro" id="IPR000905">
    <property type="entry name" value="Gcp-like_dom"/>
</dbReference>
<reference evidence="3" key="1">
    <citation type="submission" date="2016-10" db="EMBL/GenBank/DDBJ databases">
        <authorList>
            <person name="Varghese N."/>
            <person name="Submissions S."/>
        </authorList>
    </citation>
    <scope>NUCLEOTIDE SEQUENCE [LARGE SCALE GENOMIC DNA]</scope>
    <source>
        <strain evidence="3">DSM 5463</strain>
    </source>
</reference>
<dbReference type="Proteomes" id="UP000242850">
    <property type="component" value="Unassembled WGS sequence"/>
</dbReference>
<dbReference type="GO" id="GO:0005829">
    <property type="term" value="C:cytosol"/>
    <property type="evidence" value="ECO:0007669"/>
    <property type="project" value="TreeGrafter"/>
</dbReference>